<organism evidence="2 3">
    <name type="scientific">Blattamonas nauphoetae</name>
    <dbReference type="NCBI Taxonomy" id="2049346"/>
    <lineage>
        <taxon>Eukaryota</taxon>
        <taxon>Metamonada</taxon>
        <taxon>Preaxostyla</taxon>
        <taxon>Oxymonadida</taxon>
        <taxon>Blattamonas</taxon>
    </lineage>
</organism>
<dbReference type="Proteomes" id="UP001281761">
    <property type="component" value="Unassembled WGS sequence"/>
</dbReference>
<evidence type="ECO:0000313" key="2">
    <source>
        <dbReference type="EMBL" id="KAK2945889.1"/>
    </source>
</evidence>
<protein>
    <submittedName>
        <fullName evidence="2">Uncharacterized protein</fullName>
    </submittedName>
</protein>
<feature type="region of interest" description="Disordered" evidence="1">
    <location>
        <begin position="1065"/>
        <end position="1087"/>
    </location>
</feature>
<feature type="compositionally biased region" description="Basic and acidic residues" evidence="1">
    <location>
        <begin position="1202"/>
        <end position="1211"/>
    </location>
</feature>
<feature type="compositionally biased region" description="Polar residues" evidence="1">
    <location>
        <begin position="1145"/>
        <end position="1168"/>
    </location>
</feature>
<evidence type="ECO:0000256" key="1">
    <source>
        <dbReference type="SAM" id="MobiDB-lite"/>
    </source>
</evidence>
<feature type="region of interest" description="Disordered" evidence="1">
    <location>
        <begin position="1141"/>
        <end position="1214"/>
    </location>
</feature>
<gene>
    <name evidence="2" type="ORF">BLNAU_19185</name>
</gene>
<name>A0ABQ9X297_9EUKA</name>
<proteinExistence type="predicted"/>
<evidence type="ECO:0000313" key="3">
    <source>
        <dbReference type="Proteomes" id="UP001281761"/>
    </source>
</evidence>
<reference evidence="2 3" key="1">
    <citation type="journal article" date="2022" name="bioRxiv">
        <title>Genomics of Preaxostyla Flagellates Illuminates Evolutionary Transitions and the Path Towards Mitochondrial Loss.</title>
        <authorList>
            <person name="Novak L.V.F."/>
            <person name="Treitli S.C."/>
            <person name="Pyrih J."/>
            <person name="Halakuc P."/>
            <person name="Pipaliya S.V."/>
            <person name="Vacek V."/>
            <person name="Brzon O."/>
            <person name="Soukal P."/>
            <person name="Eme L."/>
            <person name="Dacks J.B."/>
            <person name="Karnkowska A."/>
            <person name="Elias M."/>
            <person name="Hampl V."/>
        </authorList>
    </citation>
    <scope>NUCLEOTIDE SEQUENCE [LARGE SCALE GENOMIC DNA]</scope>
    <source>
        <strain evidence="2">NAU3</strain>
        <tissue evidence="2">Gut</tissue>
    </source>
</reference>
<dbReference type="EMBL" id="JARBJD010000244">
    <property type="protein sequence ID" value="KAK2945889.1"/>
    <property type="molecule type" value="Genomic_DNA"/>
</dbReference>
<comment type="caution">
    <text evidence="2">The sequence shown here is derived from an EMBL/GenBank/DDBJ whole genome shotgun (WGS) entry which is preliminary data.</text>
</comment>
<feature type="region of interest" description="Disordered" evidence="1">
    <location>
        <begin position="794"/>
        <end position="819"/>
    </location>
</feature>
<keyword evidence="3" id="KW-1185">Reference proteome</keyword>
<sequence length="1258" mass="139060">MLIEGCAQNFQDSLNTWITCILKHCRILAYQILRHPPDAPAPQTSPVSTLTPYPASSCLSRYSQAKFARSVTVSTCWRGISGVIDLLSFVEQPSPSLLNIVGSLLTQLSHHTATSFLQTILPLRHPPNVDEAAIVASLSSVSPLLFPDAPSSSSTVASSSLFDPSSKMLRFLIAILLKVTGTLTTSPHLVEALFSSLPHIIRLVAFVYGYSFDTFTPSSTGEMEADTSQLLSEVTTLKERLHLTCKQFITLFAQLSSGLDETDSQKQKKKDKKEWSIDVGPVSLRPDFFSFTTTSISEALLCLIFDDLSRISSFLTDPKPALPDTTPRQRSALTAVLSLSPRIYINGAFRSLCHFLSKGVQIDSHFCRPHLFPGSHLESMHFTLPSVSSSLLFSAFQQVGESLQGEAANTIFIALQSFTNLSPFLLIPSQERSITSPQHDTELPPSRTSHIISFFLASMLHFFSHHPGHETESALLFSILSPESLKSPFFSTQQSSHSLLVRNLSSILLSLLITSTPSTAIISQSPLVTFSPRTQLLLTVLSILLGYHIPLVASRQNESETKQLHASISKREGSPQDRLDRESAFGLFGLGVMEELKKNHQTKSASLNLQTLFHSLIFVLSSCSSLFPTDFVEILGAHVFTPRSLLCLPPQTTQSSPSAMTVPSVIPSSLLFLSSPPAKLAKSIPSTRWPQLIKAQTQTSTLTISDQMETWKLGKKPQAGWESQVESNNPELSKLHAWTPNISTLPTEQLISTIMAFVEVYGCAEKEEVEEWMEEWVNEDNRILRDKTQLDTSFNESGSQSFRGSSSFVPTQTSRSSHSHPLPLSVLFGLEWLEALGVGELLTVQNERIKDKVVIGLFELLQNAKEHPFVSLRNAAIVIDNGRIPNREEQLDAHYAFHSRIVTLAVRVLSLWLPSLLVSLSSSFSSSASSPTTFFPALINFLLSISPLLSPIPPFSHTTLQPQTPSVQTLVTPIRVLSLLESIASVTPPSSHAQEYAIAYINSLTLVINLLSVLPPDIQTPKNRSNRIDDISDPTSESTLTPTLLQTSRLVSSIFESSPLPDSILRPIMSETGSSSHPRSDTSRHKEHLRSLIADEQEWTQITQTQFVKEILSLSDQNQSVIPHLNSLFVHLHLTDEVKRRQTKSDVSPTEDTSLEQLDSGALTQSDGEWNEDSTHSSLSDSENKPDTVRRPSSRSFPPSKSVRERSERNLSPKTIIADLDQLIQSIKQKMADPNNPDAFEENKNAVRDKLKDFLLFF</sequence>
<feature type="compositionally biased region" description="Low complexity" evidence="1">
    <location>
        <begin position="797"/>
        <end position="808"/>
    </location>
</feature>
<accession>A0ABQ9X297</accession>